<feature type="transmembrane region" description="Helical" evidence="8">
    <location>
        <begin position="12"/>
        <end position="29"/>
    </location>
</feature>
<keyword evidence="2 8" id="KW-1003">Cell membrane</keyword>
<evidence type="ECO:0000313" key="11">
    <source>
        <dbReference type="EMBL" id="WXB74956.1"/>
    </source>
</evidence>
<dbReference type="NCBIfam" id="TIGR00546">
    <property type="entry name" value="lnt"/>
    <property type="match status" value="1"/>
</dbReference>
<feature type="transmembrane region" description="Helical" evidence="8">
    <location>
        <begin position="35"/>
        <end position="52"/>
    </location>
</feature>
<dbReference type="EC" id="2.3.1.269" evidence="8"/>
<dbReference type="CDD" id="cd07571">
    <property type="entry name" value="ALP_N-acyl_transferase"/>
    <property type="match status" value="1"/>
</dbReference>
<evidence type="ECO:0000259" key="10">
    <source>
        <dbReference type="PROSITE" id="PS50263"/>
    </source>
</evidence>
<keyword evidence="5 8" id="KW-1133">Transmembrane helix</keyword>
<proteinExistence type="inferred from homology"/>
<gene>
    <name evidence="8 11" type="primary">lnt</name>
    <name evidence="11" type="ORF">V1351_08190</name>
</gene>
<feature type="transmembrane region" description="Helical" evidence="8">
    <location>
        <begin position="117"/>
        <end position="139"/>
    </location>
</feature>
<dbReference type="InterPro" id="IPR003010">
    <property type="entry name" value="C-N_Hydrolase"/>
</dbReference>
<evidence type="ECO:0000313" key="12">
    <source>
        <dbReference type="Proteomes" id="UP001382727"/>
    </source>
</evidence>
<keyword evidence="6 8" id="KW-0472">Membrane</keyword>
<reference evidence="11 12" key="1">
    <citation type="submission" date="2024-02" db="EMBL/GenBank/DDBJ databases">
        <title>Janibacter sp. nov., isolated from gut of marine sandworm.</title>
        <authorList>
            <person name="Kim B."/>
            <person name="Jun M.O."/>
            <person name="Shin N.-R."/>
        </authorList>
    </citation>
    <scope>NUCLEOTIDE SEQUENCE [LARGE SCALE GENOMIC DNA]</scope>
    <source>
        <strain evidence="11 12">A1S7</strain>
    </source>
</reference>
<feature type="transmembrane region" description="Helical" evidence="8">
    <location>
        <begin position="85"/>
        <end position="105"/>
    </location>
</feature>
<dbReference type="Gene3D" id="3.60.110.10">
    <property type="entry name" value="Carbon-nitrogen hydrolase"/>
    <property type="match status" value="1"/>
</dbReference>
<feature type="domain" description="CN hydrolase" evidence="10">
    <location>
        <begin position="216"/>
        <end position="479"/>
    </location>
</feature>
<dbReference type="PROSITE" id="PS50263">
    <property type="entry name" value="CN_HYDROLASE"/>
    <property type="match status" value="1"/>
</dbReference>
<name>A0ABZ2MD48_9MICO</name>
<dbReference type="Pfam" id="PF20154">
    <property type="entry name" value="LNT_N"/>
    <property type="match status" value="1"/>
</dbReference>
<protein>
    <recommendedName>
        <fullName evidence="8">Apolipoprotein N-acyltransferase</fullName>
        <shortName evidence="8">ALP N-acyltransferase</shortName>
        <ecNumber evidence="8">2.3.1.269</ecNumber>
    </recommendedName>
</protein>
<dbReference type="Proteomes" id="UP001382727">
    <property type="component" value="Chromosome"/>
</dbReference>
<feature type="transmembrane region" description="Helical" evidence="8">
    <location>
        <begin position="59"/>
        <end position="79"/>
    </location>
</feature>
<evidence type="ECO:0000256" key="8">
    <source>
        <dbReference type="HAMAP-Rule" id="MF_01148"/>
    </source>
</evidence>
<feature type="transmembrane region" description="Helical" evidence="8">
    <location>
        <begin position="191"/>
        <end position="208"/>
    </location>
</feature>
<keyword evidence="4 8" id="KW-0812">Transmembrane</keyword>
<evidence type="ECO:0000256" key="1">
    <source>
        <dbReference type="ARBA" id="ARBA00004651"/>
    </source>
</evidence>
<dbReference type="PANTHER" id="PTHR38686:SF1">
    <property type="entry name" value="APOLIPOPROTEIN N-ACYLTRANSFERASE"/>
    <property type="match status" value="1"/>
</dbReference>
<organism evidence="11 12">
    <name type="scientific">Janibacter alittae</name>
    <dbReference type="NCBI Taxonomy" id="3115209"/>
    <lineage>
        <taxon>Bacteria</taxon>
        <taxon>Bacillati</taxon>
        <taxon>Actinomycetota</taxon>
        <taxon>Actinomycetes</taxon>
        <taxon>Micrococcales</taxon>
        <taxon>Intrasporangiaceae</taxon>
        <taxon>Janibacter</taxon>
    </lineage>
</organism>
<comment type="subcellular location">
    <subcellularLocation>
        <location evidence="1 8">Cell membrane</location>
        <topology evidence="1 8">Multi-pass membrane protein</topology>
    </subcellularLocation>
</comment>
<sequence length="528" mass="56236">MSALPLLARLTPVRLLLAIAGGLLLWLSFPDHDLAVAAIGGVVLISVAMWDVRPRLGALLGLLAGFACFVPTLSWSGIYVGAVPWFALATFESLYVALMGAVLVWAQRPLIRRGHALAAALLVPVLWVLQELVRGTVPYGGFPWARIAFSQADSPLSRWAAIGGAPLITVSVALVAVPVVLLIVTRRLPKVALTLAVLVGLGSWAVPVPTSGDSSARVGLVQGNVPSPGLDFNAERRAVLDNHVTGTTELAAKHRDLDLVIWPENASDIDPLRNPDAAAQVARAVEAVDAPLIVGAILDEPAPAVSNASLLYRPGGDEPERYVKQHPVPFAEYVPHRDFYRLFSDKVDLVRVGFAKGDEPVAFRIEGDDGAFSAIPTICFEVAYDGLMREAVRNAEDEDRPSLLVVQTNNATFGYTAESTQQYAISRIRAIEHGRSVAHVSTVGVSGFINPDGTSTPTTELFTAAQPVDEVVLRSGLTVSDRMGPWVEWVCGFLLIGAGASRVGTRLAGRLGSRRPSTPQTEDVTTGA</sequence>
<comment type="catalytic activity">
    <reaction evidence="8">
        <text>N-terminal S-1,2-diacyl-sn-glyceryl-L-cysteinyl-[lipoprotein] + a glycerophospholipid = N-acyl-S-1,2-diacyl-sn-glyceryl-L-cysteinyl-[lipoprotein] + a 2-acyl-sn-glycero-3-phospholipid + H(+)</text>
        <dbReference type="Rhea" id="RHEA:48228"/>
        <dbReference type="Rhea" id="RHEA-COMP:14681"/>
        <dbReference type="Rhea" id="RHEA-COMP:14684"/>
        <dbReference type="ChEBI" id="CHEBI:15378"/>
        <dbReference type="ChEBI" id="CHEBI:136912"/>
        <dbReference type="ChEBI" id="CHEBI:140656"/>
        <dbReference type="ChEBI" id="CHEBI:140657"/>
        <dbReference type="ChEBI" id="CHEBI:140660"/>
        <dbReference type="EC" id="2.3.1.269"/>
    </reaction>
</comment>
<dbReference type="Pfam" id="PF00795">
    <property type="entry name" value="CN_hydrolase"/>
    <property type="match status" value="1"/>
</dbReference>
<dbReference type="PANTHER" id="PTHR38686">
    <property type="entry name" value="APOLIPOPROTEIN N-ACYLTRANSFERASE"/>
    <property type="match status" value="1"/>
</dbReference>
<dbReference type="EMBL" id="CP144913">
    <property type="protein sequence ID" value="WXB74956.1"/>
    <property type="molecule type" value="Genomic_DNA"/>
</dbReference>
<keyword evidence="3 8" id="KW-0808">Transferase</keyword>
<feature type="transmembrane region" description="Helical" evidence="8">
    <location>
        <begin position="159"/>
        <end position="184"/>
    </location>
</feature>
<keyword evidence="12" id="KW-1185">Reference proteome</keyword>
<dbReference type="InterPro" id="IPR045378">
    <property type="entry name" value="LNT_N"/>
</dbReference>
<feature type="region of interest" description="Disordered" evidence="9">
    <location>
        <begin position="509"/>
        <end position="528"/>
    </location>
</feature>
<dbReference type="SUPFAM" id="SSF56317">
    <property type="entry name" value="Carbon-nitrogen hydrolase"/>
    <property type="match status" value="1"/>
</dbReference>
<dbReference type="HAMAP" id="MF_01148">
    <property type="entry name" value="Lnt"/>
    <property type="match status" value="1"/>
</dbReference>
<comment type="similarity">
    <text evidence="8">Belongs to the CN hydrolase family. Apolipoprotein N-acyltransferase subfamily.</text>
</comment>
<accession>A0ABZ2MD48</accession>
<dbReference type="RefSeq" id="WP_338747671.1">
    <property type="nucleotide sequence ID" value="NZ_CP144913.1"/>
</dbReference>
<dbReference type="InterPro" id="IPR036526">
    <property type="entry name" value="C-N_Hydrolase_sf"/>
</dbReference>
<evidence type="ECO:0000256" key="5">
    <source>
        <dbReference type="ARBA" id="ARBA00022989"/>
    </source>
</evidence>
<comment type="function">
    <text evidence="8">Catalyzes the phospholipid dependent N-acylation of the N-terminal cysteine of apolipoprotein, the last step in lipoprotein maturation.</text>
</comment>
<evidence type="ECO:0000256" key="9">
    <source>
        <dbReference type="SAM" id="MobiDB-lite"/>
    </source>
</evidence>
<feature type="compositionally biased region" description="Polar residues" evidence="9">
    <location>
        <begin position="515"/>
        <end position="528"/>
    </location>
</feature>
<dbReference type="InterPro" id="IPR004563">
    <property type="entry name" value="Apolipo_AcylTrfase"/>
</dbReference>
<keyword evidence="7 8" id="KW-0012">Acyltransferase</keyword>
<evidence type="ECO:0000256" key="3">
    <source>
        <dbReference type="ARBA" id="ARBA00022679"/>
    </source>
</evidence>
<comment type="pathway">
    <text evidence="8">Protein modification; lipoprotein biosynthesis (N-acyl transfer).</text>
</comment>
<evidence type="ECO:0000256" key="6">
    <source>
        <dbReference type="ARBA" id="ARBA00023136"/>
    </source>
</evidence>
<evidence type="ECO:0000256" key="7">
    <source>
        <dbReference type="ARBA" id="ARBA00023315"/>
    </source>
</evidence>
<evidence type="ECO:0000256" key="2">
    <source>
        <dbReference type="ARBA" id="ARBA00022475"/>
    </source>
</evidence>
<evidence type="ECO:0000256" key="4">
    <source>
        <dbReference type="ARBA" id="ARBA00022692"/>
    </source>
</evidence>